<dbReference type="InterPro" id="IPR053888">
    <property type="entry name" value="MRM3-like_sub_bind"/>
</dbReference>
<dbReference type="InterPro" id="IPR051259">
    <property type="entry name" value="rRNA_Methyltransferase"/>
</dbReference>
<evidence type="ECO:0000256" key="3">
    <source>
        <dbReference type="ARBA" id="ARBA00022679"/>
    </source>
</evidence>
<dbReference type="InterPro" id="IPR013123">
    <property type="entry name" value="SpoU_subst-bd"/>
</dbReference>
<reference evidence="5" key="1">
    <citation type="submission" date="2023-07" db="EMBL/GenBank/DDBJ databases">
        <title>Genomic Encyclopedia of Type Strains, Phase IV (KMG-IV): sequencing the most valuable type-strain genomes for metagenomic binning, comparative biology and taxonomic classification.</title>
        <authorList>
            <person name="Goeker M."/>
        </authorList>
    </citation>
    <scope>NUCLEOTIDE SEQUENCE</scope>
    <source>
        <strain evidence="5">DSM 24202</strain>
    </source>
</reference>
<dbReference type="SUPFAM" id="SSF75217">
    <property type="entry name" value="alpha/beta knot"/>
    <property type="match status" value="1"/>
</dbReference>
<comment type="caution">
    <text evidence="5">The sequence shown here is derived from an EMBL/GenBank/DDBJ whole genome shotgun (WGS) entry which is preliminary data.</text>
</comment>
<name>A0AAE3VJB3_9BACT</name>
<sequence length="285" mass="30883">MIQISSVQNPKIKQIVKWRDRRDRDRDQKVLVEGYRALTRAIAGNYPIDELYVCPELFQGKNEGTLIAELEQRGATAYEVSAPAFHKMAYRDRPEGLLGIGPQRHRGLADLEAIVRSDRPEFYLVCEQIEKPGNLGTILRSADAAGVSAIILCDSRTDLFNPNVVRASTGNLFTMPIAETTSAAAAAWLKQRGVSVIASSPHVDTIYTAVAMTGPVAIVVGAEEFGLSDFWLNAADVCARLPMMGEADSLNVATATTIMLYEVLRQRLAAGAVSDTGAVPDSADC</sequence>
<organism evidence="5 6">
    <name type="scientific">Oligosphaera ethanolica</name>
    <dbReference type="NCBI Taxonomy" id="760260"/>
    <lineage>
        <taxon>Bacteria</taxon>
        <taxon>Pseudomonadati</taxon>
        <taxon>Lentisphaerota</taxon>
        <taxon>Oligosphaeria</taxon>
        <taxon>Oligosphaerales</taxon>
        <taxon>Oligosphaeraceae</taxon>
        <taxon>Oligosphaera</taxon>
    </lineage>
</organism>
<evidence type="ECO:0000313" key="6">
    <source>
        <dbReference type="Proteomes" id="UP001238163"/>
    </source>
</evidence>
<comment type="similarity">
    <text evidence="1">Belongs to the class IV-like SAM-binding methyltransferase superfamily. RNA methyltransferase TrmH family.</text>
</comment>
<evidence type="ECO:0000256" key="2">
    <source>
        <dbReference type="ARBA" id="ARBA00022603"/>
    </source>
</evidence>
<dbReference type="AlphaFoldDB" id="A0AAE3VJB3"/>
<gene>
    <name evidence="5" type="ORF">J3R75_003557</name>
</gene>
<dbReference type="Pfam" id="PF22435">
    <property type="entry name" value="MRM3-like_sub_bind"/>
    <property type="match status" value="1"/>
</dbReference>
<dbReference type="GO" id="GO:0008173">
    <property type="term" value="F:RNA methyltransferase activity"/>
    <property type="evidence" value="ECO:0007669"/>
    <property type="project" value="InterPro"/>
</dbReference>
<dbReference type="EMBL" id="JAUSVL010000001">
    <property type="protein sequence ID" value="MDQ0291450.1"/>
    <property type="molecule type" value="Genomic_DNA"/>
</dbReference>
<dbReference type="Gene3D" id="3.30.1330.30">
    <property type="match status" value="1"/>
</dbReference>
<feature type="domain" description="RNA 2-O ribose methyltransferase substrate binding" evidence="4">
    <location>
        <begin position="31"/>
        <end position="107"/>
    </location>
</feature>
<dbReference type="GO" id="GO:0003723">
    <property type="term" value="F:RNA binding"/>
    <property type="evidence" value="ECO:0007669"/>
    <property type="project" value="InterPro"/>
</dbReference>
<dbReference type="Proteomes" id="UP001238163">
    <property type="component" value="Unassembled WGS sequence"/>
</dbReference>
<keyword evidence="3" id="KW-0808">Transferase</keyword>
<protein>
    <submittedName>
        <fullName evidence="5">TrmH family RNA methyltransferase</fullName>
    </submittedName>
</protein>
<dbReference type="SMART" id="SM00967">
    <property type="entry name" value="SpoU_sub_bind"/>
    <property type="match status" value="1"/>
</dbReference>
<evidence type="ECO:0000259" key="4">
    <source>
        <dbReference type="SMART" id="SM00967"/>
    </source>
</evidence>
<dbReference type="CDD" id="cd18104">
    <property type="entry name" value="SpoU-like_RNA-MTase"/>
    <property type="match status" value="1"/>
</dbReference>
<dbReference type="Gene3D" id="3.40.1280.10">
    <property type="match status" value="1"/>
</dbReference>
<dbReference type="InterPro" id="IPR029064">
    <property type="entry name" value="Ribosomal_eL30-like_sf"/>
</dbReference>
<dbReference type="GO" id="GO:0005737">
    <property type="term" value="C:cytoplasm"/>
    <property type="evidence" value="ECO:0007669"/>
    <property type="project" value="UniProtKB-ARBA"/>
</dbReference>
<dbReference type="InterPro" id="IPR001537">
    <property type="entry name" value="SpoU_MeTrfase"/>
</dbReference>
<evidence type="ECO:0000313" key="5">
    <source>
        <dbReference type="EMBL" id="MDQ0291450.1"/>
    </source>
</evidence>
<dbReference type="InterPro" id="IPR029026">
    <property type="entry name" value="tRNA_m1G_MTases_N"/>
</dbReference>
<dbReference type="GO" id="GO:0032259">
    <property type="term" value="P:methylation"/>
    <property type="evidence" value="ECO:0007669"/>
    <property type="project" value="UniProtKB-KW"/>
</dbReference>
<dbReference type="PANTHER" id="PTHR43191:SF2">
    <property type="entry name" value="RRNA METHYLTRANSFERASE 3, MITOCHONDRIAL"/>
    <property type="match status" value="1"/>
</dbReference>
<dbReference type="PANTHER" id="PTHR43191">
    <property type="entry name" value="RRNA METHYLTRANSFERASE 3"/>
    <property type="match status" value="1"/>
</dbReference>
<dbReference type="GO" id="GO:0006396">
    <property type="term" value="P:RNA processing"/>
    <property type="evidence" value="ECO:0007669"/>
    <property type="project" value="InterPro"/>
</dbReference>
<dbReference type="Pfam" id="PF00588">
    <property type="entry name" value="SpoU_methylase"/>
    <property type="match status" value="1"/>
</dbReference>
<dbReference type="InterPro" id="IPR029028">
    <property type="entry name" value="Alpha/beta_knot_MTases"/>
</dbReference>
<proteinExistence type="inferred from homology"/>
<dbReference type="RefSeq" id="WP_307264248.1">
    <property type="nucleotide sequence ID" value="NZ_JAUSVL010000001.1"/>
</dbReference>
<dbReference type="SUPFAM" id="SSF55315">
    <property type="entry name" value="L30e-like"/>
    <property type="match status" value="1"/>
</dbReference>
<keyword evidence="2 5" id="KW-0489">Methyltransferase</keyword>
<accession>A0AAE3VJB3</accession>
<keyword evidence="6" id="KW-1185">Reference proteome</keyword>
<evidence type="ECO:0000256" key="1">
    <source>
        <dbReference type="ARBA" id="ARBA00007228"/>
    </source>
</evidence>